<evidence type="ECO:0000256" key="4">
    <source>
        <dbReference type="RuleBase" id="RU003719"/>
    </source>
</evidence>
<keyword evidence="8" id="KW-1185">Reference proteome</keyword>
<name>A0A231V3M1_9HYPH</name>
<dbReference type="Pfam" id="PF02826">
    <property type="entry name" value="2-Hacid_dh_C"/>
    <property type="match status" value="1"/>
</dbReference>
<evidence type="ECO:0000256" key="3">
    <source>
        <dbReference type="ARBA" id="ARBA00023027"/>
    </source>
</evidence>
<dbReference type="CDD" id="cd05299">
    <property type="entry name" value="CtBP_dh"/>
    <property type="match status" value="1"/>
</dbReference>
<dbReference type="SUPFAM" id="SSF52283">
    <property type="entry name" value="Formate/glycerate dehydrogenase catalytic domain-like"/>
    <property type="match status" value="1"/>
</dbReference>
<dbReference type="PANTHER" id="PTHR42789">
    <property type="entry name" value="D-ISOMER SPECIFIC 2-HYDROXYACID DEHYDROGENASE FAMILY PROTEIN (AFU_ORTHOLOGUE AFUA_6G10090)"/>
    <property type="match status" value="1"/>
</dbReference>
<dbReference type="GO" id="GO:0051287">
    <property type="term" value="F:NAD binding"/>
    <property type="evidence" value="ECO:0007669"/>
    <property type="project" value="InterPro"/>
</dbReference>
<dbReference type="InterPro" id="IPR006139">
    <property type="entry name" value="D-isomer_2_OHA_DH_cat_dom"/>
</dbReference>
<gene>
    <name evidence="7" type="ORF">B7H23_07925</name>
</gene>
<dbReference type="Pfam" id="PF00389">
    <property type="entry name" value="2-Hacid_dh"/>
    <property type="match status" value="1"/>
</dbReference>
<organism evidence="7 8">
    <name type="scientific">Notoacmeibacter marinus</name>
    <dbReference type="NCBI Taxonomy" id="1876515"/>
    <lineage>
        <taxon>Bacteria</taxon>
        <taxon>Pseudomonadati</taxon>
        <taxon>Pseudomonadota</taxon>
        <taxon>Alphaproteobacteria</taxon>
        <taxon>Hyphomicrobiales</taxon>
        <taxon>Notoacmeibacteraceae</taxon>
        <taxon>Notoacmeibacter</taxon>
    </lineage>
</organism>
<reference evidence="8" key="1">
    <citation type="journal article" date="2017" name="Int. J. Syst. Evol. Microbiol.">
        <title>Notoacmeibacter marinus gen. nov., sp. nov., isolated from the gut of a limpet and proposal of Notoacmeibacteraceae fam. nov. in the order Rhizobiales of the class Alphaproteobacteria.</title>
        <authorList>
            <person name="Huang Z."/>
            <person name="Guo F."/>
            <person name="Lai Q."/>
        </authorList>
    </citation>
    <scope>NUCLEOTIDE SEQUENCE [LARGE SCALE GENOMIC DNA]</scope>
    <source>
        <strain evidence="8">XMTR2A4</strain>
    </source>
</reference>
<evidence type="ECO:0000256" key="2">
    <source>
        <dbReference type="ARBA" id="ARBA00023002"/>
    </source>
</evidence>
<dbReference type="GO" id="GO:0016616">
    <property type="term" value="F:oxidoreductase activity, acting on the CH-OH group of donors, NAD or NADP as acceptor"/>
    <property type="evidence" value="ECO:0007669"/>
    <property type="project" value="InterPro"/>
</dbReference>
<keyword evidence="3" id="KW-0520">NAD</keyword>
<dbReference type="InterPro" id="IPR006140">
    <property type="entry name" value="D-isomer_DH_NAD-bd"/>
</dbReference>
<accession>A0A231V3M1</accession>
<comment type="caution">
    <text evidence="7">The sequence shown here is derived from an EMBL/GenBank/DDBJ whole genome shotgun (WGS) entry which is preliminary data.</text>
</comment>
<dbReference type="Proteomes" id="UP000215405">
    <property type="component" value="Unassembled WGS sequence"/>
</dbReference>
<evidence type="ECO:0000313" key="8">
    <source>
        <dbReference type="Proteomes" id="UP000215405"/>
    </source>
</evidence>
<feature type="domain" description="D-isomer specific 2-hydroxyacid dehydrogenase catalytic" evidence="5">
    <location>
        <begin position="29"/>
        <end position="334"/>
    </location>
</feature>
<keyword evidence="2 4" id="KW-0560">Oxidoreductase</keyword>
<evidence type="ECO:0000256" key="1">
    <source>
        <dbReference type="ARBA" id="ARBA00005854"/>
    </source>
</evidence>
<feature type="domain" description="D-isomer specific 2-hydroxyacid dehydrogenase NAD-binding" evidence="6">
    <location>
        <begin position="120"/>
        <end position="302"/>
    </location>
</feature>
<protein>
    <submittedName>
        <fullName evidence="7">Dehydrogenase</fullName>
    </submittedName>
</protein>
<evidence type="ECO:0000313" key="7">
    <source>
        <dbReference type="EMBL" id="OXT02783.1"/>
    </source>
</evidence>
<dbReference type="InterPro" id="IPR050857">
    <property type="entry name" value="D-2-hydroxyacid_DH"/>
</dbReference>
<dbReference type="Gene3D" id="3.40.50.720">
    <property type="entry name" value="NAD(P)-binding Rossmann-like Domain"/>
    <property type="match status" value="2"/>
</dbReference>
<dbReference type="GO" id="GO:0003714">
    <property type="term" value="F:transcription corepressor activity"/>
    <property type="evidence" value="ECO:0007669"/>
    <property type="project" value="InterPro"/>
</dbReference>
<dbReference type="AlphaFoldDB" id="A0A231V3M1"/>
<dbReference type="PANTHER" id="PTHR42789:SF1">
    <property type="entry name" value="D-ISOMER SPECIFIC 2-HYDROXYACID DEHYDROGENASE FAMILY PROTEIN (AFU_ORTHOLOGUE AFUA_6G10090)"/>
    <property type="match status" value="1"/>
</dbReference>
<comment type="similarity">
    <text evidence="1 4">Belongs to the D-isomer specific 2-hydroxyacid dehydrogenase family.</text>
</comment>
<dbReference type="InterPro" id="IPR036291">
    <property type="entry name" value="NAD(P)-bd_dom_sf"/>
</dbReference>
<proteinExistence type="inferred from homology"/>
<dbReference type="EMBL" id="NBYO01000001">
    <property type="protein sequence ID" value="OXT02783.1"/>
    <property type="molecule type" value="Genomic_DNA"/>
</dbReference>
<evidence type="ECO:0000259" key="5">
    <source>
        <dbReference type="Pfam" id="PF00389"/>
    </source>
</evidence>
<sequence length="343" mass="37217">MTDRANVIPRADKPKVVITDYDFGDVSVETEILEAAGAEVIALQAKCEEDLFDVAPHCAAMMNQYAKIGKETITRMKRCEVIARYGVGVDIVDVGTATDKGILVTNVQNYCTEEVADHAVALWLALARKLPDYDRATHAGVWQWQSGEPVYRLRGRTMGVVSLGKIGQAIVTRTQAFGVNVIAYDPFLPAQVAEKLGVELVDKADLLARSDYILMQAPMTPDTHHFLSDAEFAAMKPGAILVNTGRGPTVDNKALFRALSEGHLAAAGLDDTEEEPAKRANWRPDDNPLFTLPNVLVTPHAAYYSEQSIHAARVTAATQVAKVLTGQRPDYTVNAEALAVSTA</sequence>
<dbReference type="InterPro" id="IPR043322">
    <property type="entry name" value="CtBP"/>
</dbReference>
<evidence type="ECO:0000259" key="6">
    <source>
        <dbReference type="Pfam" id="PF02826"/>
    </source>
</evidence>
<dbReference type="RefSeq" id="WP_094076734.1">
    <property type="nucleotide sequence ID" value="NZ_NBYO01000001.1"/>
</dbReference>
<dbReference type="SUPFAM" id="SSF51735">
    <property type="entry name" value="NAD(P)-binding Rossmann-fold domains"/>
    <property type="match status" value="1"/>
</dbReference>